<dbReference type="EMBL" id="SMTK01000003">
    <property type="protein sequence ID" value="TDK25210.1"/>
    <property type="molecule type" value="Genomic_DNA"/>
</dbReference>
<keyword evidence="1" id="KW-0560">Oxidoreductase</keyword>
<dbReference type="Proteomes" id="UP000295411">
    <property type="component" value="Unassembled WGS sequence"/>
</dbReference>
<dbReference type="InterPro" id="IPR051267">
    <property type="entry name" value="STEAP_metalloreductase"/>
</dbReference>
<dbReference type="Gene3D" id="3.40.50.720">
    <property type="entry name" value="NAD(P)-binding Rossmann-like Domain"/>
    <property type="match status" value="1"/>
</dbReference>
<accession>A0A4R5TVU7</accession>
<dbReference type="SUPFAM" id="SSF51735">
    <property type="entry name" value="NAD(P)-binding Rossmann-fold domains"/>
    <property type="match status" value="1"/>
</dbReference>
<dbReference type="PANTHER" id="PTHR14239">
    <property type="entry name" value="DUDULIN-RELATED"/>
    <property type="match status" value="1"/>
</dbReference>
<evidence type="ECO:0000259" key="3">
    <source>
        <dbReference type="Pfam" id="PF03807"/>
    </source>
</evidence>
<dbReference type="GO" id="GO:0015677">
    <property type="term" value="P:copper ion import"/>
    <property type="evidence" value="ECO:0007669"/>
    <property type="project" value="TreeGrafter"/>
</dbReference>
<dbReference type="GO" id="GO:0008823">
    <property type="term" value="F:cupric reductase (NADH) activity"/>
    <property type="evidence" value="ECO:0007669"/>
    <property type="project" value="TreeGrafter"/>
</dbReference>
<gene>
    <name evidence="4" type="ORF">E2F48_07955</name>
</gene>
<dbReference type="OrthoDB" id="1523398at2"/>
<comment type="caution">
    <text evidence="4">The sequence shown here is derived from an EMBL/GenBank/DDBJ whole genome shotgun (WGS) entry which is preliminary data.</text>
</comment>
<evidence type="ECO:0000256" key="2">
    <source>
        <dbReference type="SAM" id="MobiDB-lite"/>
    </source>
</evidence>
<evidence type="ECO:0000313" key="5">
    <source>
        <dbReference type="Proteomes" id="UP000295411"/>
    </source>
</evidence>
<evidence type="ECO:0000313" key="4">
    <source>
        <dbReference type="EMBL" id="TDK25210.1"/>
    </source>
</evidence>
<feature type="domain" description="Pyrroline-5-carboxylate reductase catalytic N-terminal" evidence="3">
    <location>
        <begin position="4"/>
        <end position="92"/>
    </location>
</feature>
<keyword evidence="5" id="KW-1185">Reference proteome</keyword>
<dbReference type="AlphaFoldDB" id="A0A4R5TVU7"/>
<reference evidence="4 5" key="1">
    <citation type="submission" date="2019-03" db="EMBL/GenBank/DDBJ databases">
        <title>Arthrobacter sp. nov., an bacterium isolated from biocrust in Mu Us Desert.</title>
        <authorList>
            <person name="Lixiong L."/>
        </authorList>
    </citation>
    <scope>NUCLEOTIDE SEQUENCE [LARGE SCALE GENOMIC DNA]</scope>
    <source>
        <strain evidence="4 5">SLN-3</strain>
    </source>
</reference>
<dbReference type="PANTHER" id="PTHR14239:SF0">
    <property type="entry name" value="F420-DEPENDENT NADP REDUCTASE"/>
    <property type="match status" value="1"/>
</dbReference>
<dbReference type="GO" id="GO:0005886">
    <property type="term" value="C:plasma membrane"/>
    <property type="evidence" value="ECO:0007669"/>
    <property type="project" value="TreeGrafter"/>
</dbReference>
<dbReference type="Pfam" id="PF03807">
    <property type="entry name" value="F420_oxidored"/>
    <property type="match status" value="1"/>
</dbReference>
<sequence length="216" mass="22630">MTAIAVLGVGRVGAAVARTALQGGYDVRVAGSGAVEDIALLAEIVIPGARAMSAEAAVEDADMVILAVPLSKYRTVDPGPLAGKVVVDAMNYWAPADGPIAEFEDSRLTSSEIVTRHLHGARLVKTLNHIGYHDLEDHRTPPGTPGRRALGVASDDEPAARAVMDLIDRFGYDPVYSGPLSTGAAFQPGTEIFNGAFAREAFERELGHANGTRLSA</sequence>
<dbReference type="InterPro" id="IPR028939">
    <property type="entry name" value="P5C_Rdtase_cat_N"/>
</dbReference>
<dbReference type="RefSeq" id="WP_133403488.1">
    <property type="nucleotide sequence ID" value="NZ_SMTK01000003.1"/>
</dbReference>
<dbReference type="InterPro" id="IPR036291">
    <property type="entry name" value="NAD(P)-bd_dom_sf"/>
</dbReference>
<feature type="region of interest" description="Disordered" evidence="2">
    <location>
        <begin position="135"/>
        <end position="154"/>
    </location>
</feature>
<organism evidence="4 5">
    <name type="scientific">Arthrobacter crusticola</name>
    <dbReference type="NCBI Taxonomy" id="2547960"/>
    <lineage>
        <taxon>Bacteria</taxon>
        <taxon>Bacillati</taxon>
        <taxon>Actinomycetota</taxon>
        <taxon>Actinomycetes</taxon>
        <taxon>Micrococcales</taxon>
        <taxon>Micrococcaceae</taxon>
        <taxon>Arthrobacter</taxon>
    </lineage>
</organism>
<proteinExistence type="predicted"/>
<name>A0A4R5TVU7_9MICC</name>
<dbReference type="GO" id="GO:0052851">
    <property type="term" value="F:ferric-chelate reductase (NADPH) activity"/>
    <property type="evidence" value="ECO:0007669"/>
    <property type="project" value="TreeGrafter"/>
</dbReference>
<evidence type="ECO:0000256" key="1">
    <source>
        <dbReference type="ARBA" id="ARBA00023002"/>
    </source>
</evidence>
<protein>
    <submittedName>
        <fullName evidence="4">NADP oxidoreductase</fullName>
    </submittedName>
</protein>